<sequence length="497" mass="55733">MIIMADHSRISAFGIPNSSSHEQTLYSNQTIPAKQHTYYSPVPLSSSPIPNGNVKPDSTSALWETSSINRCRSFAQPSPPTNLSPRPSHPPPTYEESITNKPLNHHNSKSSIHSPSASSLRGNYFSPHSPLAHISHSLPTTPNQESRDYLTASVINNNHHRSSDTKPPPPVRMPRSNNYARIQTRPIQSYYAQQHQPETTTTYLNTSTLYISQPQTQAPAPPPPPPRYPTTKPSTNPFDPPVIPPRTTNNCSTVTIPNFNCSSKPVQHQTVYRSPIIAQARPTSYGLMSKQKHGPTTIEQKLATLSLVNDKENENGTTIGEYYGECRKCGQSITIVDDACEIMGNVYHSGCCVCVLCGRTLRNKKFLCVKDQLYCEEDFLILQAMGKSYHPGCFRCCVCLTCLDDVPFIVDTKNKIFCLHDYHNTYAPRCAKCKCPICPEEGSNETVRIVSMDQNFHIECYRCEDCGQLLNDEYDKRCYPLNSTLLCYNCHVRRRAL</sequence>
<evidence type="ECO:0000256" key="1">
    <source>
        <dbReference type="ARBA" id="ARBA00022723"/>
    </source>
</evidence>
<evidence type="ECO:0000259" key="6">
    <source>
        <dbReference type="PROSITE" id="PS50023"/>
    </source>
</evidence>
<dbReference type="GO" id="GO:0035331">
    <property type="term" value="P:negative regulation of hippo signaling"/>
    <property type="evidence" value="ECO:0007669"/>
    <property type="project" value="TreeGrafter"/>
</dbReference>
<dbReference type="GO" id="GO:0000932">
    <property type="term" value="C:P-body"/>
    <property type="evidence" value="ECO:0007669"/>
    <property type="project" value="TreeGrafter"/>
</dbReference>
<dbReference type="GO" id="GO:0001666">
    <property type="term" value="P:response to hypoxia"/>
    <property type="evidence" value="ECO:0007669"/>
    <property type="project" value="TreeGrafter"/>
</dbReference>
<organism evidence="8 11">
    <name type="scientific">Didymodactylos carnosus</name>
    <dbReference type="NCBI Taxonomy" id="1234261"/>
    <lineage>
        <taxon>Eukaryota</taxon>
        <taxon>Metazoa</taxon>
        <taxon>Spiralia</taxon>
        <taxon>Gnathifera</taxon>
        <taxon>Rotifera</taxon>
        <taxon>Eurotatoria</taxon>
        <taxon>Bdelloidea</taxon>
        <taxon>Philodinida</taxon>
        <taxon>Philodinidae</taxon>
        <taxon>Didymodactylos</taxon>
    </lineage>
</organism>
<feature type="region of interest" description="Disordered" evidence="5">
    <location>
        <begin position="213"/>
        <end position="240"/>
    </location>
</feature>
<dbReference type="EMBL" id="CAJNOK010000438">
    <property type="protein sequence ID" value="CAF0753135.1"/>
    <property type="molecule type" value="Genomic_DNA"/>
</dbReference>
<evidence type="ECO:0000256" key="3">
    <source>
        <dbReference type="ARBA" id="ARBA00023038"/>
    </source>
</evidence>
<dbReference type="PROSITE" id="PS50023">
    <property type="entry name" value="LIM_DOMAIN_2"/>
    <property type="match status" value="2"/>
</dbReference>
<dbReference type="GO" id="GO:0005912">
    <property type="term" value="C:adherens junction"/>
    <property type="evidence" value="ECO:0007669"/>
    <property type="project" value="TreeGrafter"/>
</dbReference>
<keyword evidence="1 4" id="KW-0479">Metal-binding</keyword>
<evidence type="ECO:0000313" key="8">
    <source>
        <dbReference type="EMBL" id="CAF0837432.1"/>
    </source>
</evidence>
<dbReference type="Proteomes" id="UP000663829">
    <property type="component" value="Unassembled WGS sequence"/>
</dbReference>
<feature type="compositionally biased region" description="Pro residues" evidence="5">
    <location>
        <begin position="77"/>
        <end position="93"/>
    </location>
</feature>
<dbReference type="GO" id="GO:0003714">
    <property type="term" value="F:transcription corepressor activity"/>
    <property type="evidence" value="ECO:0007669"/>
    <property type="project" value="TreeGrafter"/>
</dbReference>
<dbReference type="PANTHER" id="PTHR24219:SF4">
    <property type="entry name" value="LIM DOMAIN-CONTAINING PROTEIN JUB"/>
    <property type="match status" value="1"/>
</dbReference>
<evidence type="ECO:0000256" key="4">
    <source>
        <dbReference type="PROSITE-ProRule" id="PRU00125"/>
    </source>
</evidence>
<evidence type="ECO:0000313" key="7">
    <source>
        <dbReference type="EMBL" id="CAF0753135.1"/>
    </source>
</evidence>
<dbReference type="PANTHER" id="PTHR24219">
    <property type="entry name" value="LIM DOMAIN-CONTAINING PROTEIN JUB"/>
    <property type="match status" value="1"/>
</dbReference>
<feature type="compositionally biased region" description="Low complexity" evidence="5">
    <location>
        <begin position="109"/>
        <end position="119"/>
    </location>
</feature>
<accession>A0A813VAF2</accession>
<name>A0A813VAF2_9BILA</name>
<dbReference type="GO" id="GO:0007010">
    <property type="term" value="P:cytoskeleton organization"/>
    <property type="evidence" value="ECO:0007669"/>
    <property type="project" value="TreeGrafter"/>
</dbReference>
<dbReference type="EMBL" id="CAJOBA010000438">
    <property type="protein sequence ID" value="CAF3532021.1"/>
    <property type="molecule type" value="Genomic_DNA"/>
</dbReference>
<dbReference type="Pfam" id="PF00412">
    <property type="entry name" value="LIM"/>
    <property type="match status" value="3"/>
</dbReference>
<keyword evidence="2 4" id="KW-0862">Zinc</keyword>
<gene>
    <name evidence="8" type="ORF">GPM918_LOCUS5382</name>
    <name evidence="7" type="ORF">OVA965_LOCUS2128</name>
    <name evidence="10" type="ORF">SRO942_LOCUS5382</name>
    <name evidence="9" type="ORF">TMI583_LOCUS2128</name>
</gene>
<dbReference type="AlphaFoldDB" id="A0A813VAF2"/>
<dbReference type="GO" id="GO:0005667">
    <property type="term" value="C:transcription regulator complex"/>
    <property type="evidence" value="ECO:0007669"/>
    <property type="project" value="TreeGrafter"/>
</dbReference>
<dbReference type="Proteomes" id="UP000681722">
    <property type="component" value="Unassembled WGS sequence"/>
</dbReference>
<feature type="region of interest" description="Disordered" evidence="5">
    <location>
        <begin position="72"/>
        <end position="124"/>
    </location>
</feature>
<keyword evidence="11" id="KW-1185">Reference proteome</keyword>
<evidence type="ECO:0000313" key="9">
    <source>
        <dbReference type="EMBL" id="CAF3532021.1"/>
    </source>
</evidence>
<dbReference type="GO" id="GO:0005634">
    <property type="term" value="C:nucleus"/>
    <property type="evidence" value="ECO:0007669"/>
    <property type="project" value="TreeGrafter"/>
</dbReference>
<evidence type="ECO:0000256" key="5">
    <source>
        <dbReference type="SAM" id="MobiDB-lite"/>
    </source>
</evidence>
<dbReference type="OrthoDB" id="25414at2759"/>
<evidence type="ECO:0000313" key="10">
    <source>
        <dbReference type="EMBL" id="CAF3624681.1"/>
    </source>
</evidence>
<dbReference type="InterPro" id="IPR001781">
    <property type="entry name" value="Znf_LIM"/>
</dbReference>
<dbReference type="Proteomes" id="UP000677228">
    <property type="component" value="Unassembled WGS sequence"/>
</dbReference>
<reference evidence="8" key="1">
    <citation type="submission" date="2021-02" db="EMBL/GenBank/DDBJ databases">
        <authorList>
            <person name="Nowell W R."/>
        </authorList>
    </citation>
    <scope>NUCLEOTIDE SEQUENCE</scope>
</reference>
<feature type="compositionally biased region" description="Pro residues" evidence="5">
    <location>
        <begin position="219"/>
        <end position="228"/>
    </location>
</feature>
<comment type="caution">
    <text evidence="8">The sequence shown here is derived from an EMBL/GenBank/DDBJ whole genome shotgun (WGS) entry which is preliminary data.</text>
</comment>
<protein>
    <recommendedName>
        <fullName evidence="6">LIM zinc-binding domain-containing protein</fullName>
    </recommendedName>
</protein>
<dbReference type="EMBL" id="CAJNOQ010000776">
    <property type="protein sequence ID" value="CAF0837432.1"/>
    <property type="molecule type" value="Genomic_DNA"/>
</dbReference>
<dbReference type="GO" id="GO:0046872">
    <property type="term" value="F:metal ion binding"/>
    <property type="evidence" value="ECO:0007669"/>
    <property type="project" value="UniProtKB-KW"/>
</dbReference>
<evidence type="ECO:0000313" key="11">
    <source>
        <dbReference type="Proteomes" id="UP000663829"/>
    </source>
</evidence>
<feature type="domain" description="LIM zinc-binding" evidence="6">
    <location>
        <begin position="324"/>
        <end position="385"/>
    </location>
</feature>
<proteinExistence type="predicted"/>
<feature type="domain" description="LIM zinc-binding" evidence="6">
    <location>
        <begin position="428"/>
        <end position="497"/>
    </location>
</feature>
<dbReference type="Gene3D" id="2.10.110.10">
    <property type="entry name" value="Cysteine Rich Protein"/>
    <property type="match status" value="3"/>
</dbReference>
<dbReference type="Proteomes" id="UP000682733">
    <property type="component" value="Unassembled WGS sequence"/>
</dbReference>
<dbReference type="SMART" id="SM00132">
    <property type="entry name" value="LIM"/>
    <property type="match status" value="3"/>
</dbReference>
<dbReference type="EMBL" id="CAJOBC010000776">
    <property type="protein sequence ID" value="CAF3624681.1"/>
    <property type="molecule type" value="Genomic_DNA"/>
</dbReference>
<keyword evidence="3 4" id="KW-0440">LIM domain</keyword>
<dbReference type="SUPFAM" id="SSF57716">
    <property type="entry name" value="Glucocorticoid receptor-like (DNA-binding domain)"/>
    <property type="match status" value="2"/>
</dbReference>
<dbReference type="PROSITE" id="PS00478">
    <property type="entry name" value="LIM_DOMAIN_1"/>
    <property type="match status" value="1"/>
</dbReference>
<evidence type="ECO:0000256" key="2">
    <source>
        <dbReference type="ARBA" id="ARBA00022833"/>
    </source>
</evidence>
<dbReference type="InterPro" id="IPR047172">
    <property type="entry name" value="Ajuba-like"/>
</dbReference>
<feature type="region of interest" description="Disordered" evidence="5">
    <location>
        <begin position="155"/>
        <end position="176"/>
    </location>
</feature>
<dbReference type="FunFam" id="2.10.110.10:FF:000057">
    <property type="entry name" value="Zyxin"/>
    <property type="match status" value="1"/>
</dbReference>